<dbReference type="EMBL" id="JACAZI010000027">
    <property type="protein sequence ID" value="KAF7334188.1"/>
    <property type="molecule type" value="Genomic_DNA"/>
</dbReference>
<evidence type="ECO:0000313" key="2">
    <source>
        <dbReference type="EMBL" id="KAF7334188.1"/>
    </source>
</evidence>
<sequence length="466" mass="51577">MAAPGKTVRAATVSERARNAAAIATAESKATSIKKKRGRPSKKKPEPESEPEPELELEPENSQEGSDEVGEIDWKDEEGVKFTWKLISTIEEKDLIRASLFPPVGALKLSGGRPKSDYQYELAQVLFAKHPKYQEVFAKAKTAKEKKVWYTKIKNRLDYLVRRTKIYIEEMGQTGAGIETEDDIQPGTSLTTKWDQIKTDFPWFFHVRSLIGERPNLMPTGLGNNDSEVELSLLLASDRDGDDTSSLVRDDTPASPRSPSAELSEPIDVDDSDSDIPLAPTLASAQRKRKKSESADAEITDVKPEMKKTKPAPGVSQPAPKKTTARPATTKDKFAAIAVAEEETAQQELKVNRAKLLARKEIELEKVQALGKVKVEKERAKRDIAELKLKQEHEYRMARMRLEAGMGQLRAGPGTYARGSQARFDSVPFFSDSDFGAADSQAFDFDSSASTSFDMSIEFPYGSSDA</sequence>
<evidence type="ECO:0000256" key="1">
    <source>
        <dbReference type="SAM" id="MobiDB-lite"/>
    </source>
</evidence>
<feature type="region of interest" description="Disordered" evidence="1">
    <location>
        <begin position="239"/>
        <end position="330"/>
    </location>
</feature>
<feature type="compositionally biased region" description="Basic residues" evidence="1">
    <location>
        <begin position="32"/>
        <end position="42"/>
    </location>
</feature>
<evidence type="ECO:0000313" key="3">
    <source>
        <dbReference type="Proteomes" id="UP000620124"/>
    </source>
</evidence>
<feature type="compositionally biased region" description="Acidic residues" evidence="1">
    <location>
        <begin position="48"/>
        <end position="72"/>
    </location>
</feature>
<proteinExistence type="predicted"/>
<dbReference type="OrthoDB" id="3269701at2759"/>
<dbReference type="AlphaFoldDB" id="A0A8H6X494"/>
<protein>
    <submittedName>
        <fullName evidence="2">Uncharacterized protein</fullName>
    </submittedName>
</protein>
<organism evidence="2 3">
    <name type="scientific">Mycena venus</name>
    <dbReference type="NCBI Taxonomy" id="2733690"/>
    <lineage>
        <taxon>Eukaryota</taxon>
        <taxon>Fungi</taxon>
        <taxon>Dikarya</taxon>
        <taxon>Basidiomycota</taxon>
        <taxon>Agaricomycotina</taxon>
        <taxon>Agaricomycetes</taxon>
        <taxon>Agaricomycetidae</taxon>
        <taxon>Agaricales</taxon>
        <taxon>Marasmiineae</taxon>
        <taxon>Mycenaceae</taxon>
        <taxon>Mycena</taxon>
    </lineage>
</organism>
<comment type="caution">
    <text evidence="2">The sequence shown here is derived from an EMBL/GenBank/DDBJ whole genome shotgun (WGS) entry which is preliminary data.</text>
</comment>
<feature type="compositionally biased region" description="Low complexity" evidence="1">
    <location>
        <begin position="318"/>
        <end position="328"/>
    </location>
</feature>
<reference evidence="2" key="1">
    <citation type="submission" date="2020-05" db="EMBL/GenBank/DDBJ databases">
        <title>Mycena genomes resolve the evolution of fungal bioluminescence.</title>
        <authorList>
            <person name="Tsai I.J."/>
        </authorList>
    </citation>
    <scope>NUCLEOTIDE SEQUENCE</scope>
    <source>
        <strain evidence="2">CCC161011</strain>
    </source>
</reference>
<keyword evidence="3" id="KW-1185">Reference proteome</keyword>
<feature type="region of interest" description="Disordered" evidence="1">
    <location>
        <begin position="1"/>
        <end position="72"/>
    </location>
</feature>
<accession>A0A8H6X494</accession>
<gene>
    <name evidence="2" type="ORF">MVEN_02325000</name>
</gene>
<dbReference type="Proteomes" id="UP000620124">
    <property type="component" value="Unassembled WGS sequence"/>
</dbReference>
<feature type="compositionally biased region" description="Low complexity" evidence="1">
    <location>
        <begin position="19"/>
        <end position="31"/>
    </location>
</feature>
<name>A0A8H6X494_9AGAR</name>
<feature type="compositionally biased region" description="Acidic residues" evidence="1">
    <location>
        <begin position="265"/>
        <end position="274"/>
    </location>
</feature>